<organism evidence="2 3">
    <name type="scientific">Pseudomonas leptonychotis</name>
    <dbReference type="NCBI Taxonomy" id="2448482"/>
    <lineage>
        <taxon>Bacteria</taxon>
        <taxon>Pseudomonadati</taxon>
        <taxon>Pseudomonadota</taxon>
        <taxon>Gammaproteobacteria</taxon>
        <taxon>Pseudomonadales</taxon>
        <taxon>Pseudomonadaceae</taxon>
        <taxon>Pseudomonas</taxon>
    </lineage>
</organism>
<comment type="caution">
    <text evidence="2">The sequence shown here is derived from an EMBL/GenBank/DDBJ whole genome shotgun (WGS) entry which is preliminary data.</text>
</comment>
<feature type="domain" description="N-acetyltransferase" evidence="1">
    <location>
        <begin position="25"/>
        <end position="166"/>
    </location>
</feature>
<dbReference type="CDD" id="cd04301">
    <property type="entry name" value="NAT_SF"/>
    <property type="match status" value="1"/>
</dbReference>
<dbReference type="Pfam" id="PF00583">
    <property type="entry name" value="Acetyltransf_1"/>
    <property type="match status" value="1"/>
</dbReference>
<evidence type="ECO:0000313" key="3">
    <source>
        <dbReference type="Proteomes" id="UP000307541"/>
    </source>
</evidence>
<sequence length="166" mass="19058">MSTITYYLDMQRPEQIIGKPLPADLSVVECQHKQYQLNRFLYQLVGEPWQWTDKLSWSDAQWRALIEQPGHRTWVAYYQGAVAGYYELLRDAEGVVEILYFGLAEAFFGQGFGGPLLTQALQSAWAWPGTTRVWVHTCSLDHPSALANYQARGLRIYREEVEAEAP</sequence>
<dbReference type="SUPFAM" id="SSF55729">
    <property type="entry name" value="Acyl-CoA N-acyltransferases (Nat)"/>
    <property type="match status" value="1"/>
</dbReference>
<keyword evidence="2" id="KW-0808">Transferase</keyword>
<dbReference type="EMBL" id="RFLV01000001">
    <property type="protein sequence ID" value="TIH10471.1"/>
    <property type="molecule type" value="Genomic_DNA"/>
</dbReference>
<reference evidence="2 3" key="1">
    <citation type="submission" date="2018-10" db="EMBL/GenBank/DDBJ databases">
        <title>Pseudomonas leptonychotis sp. nov., isolated from Weddell seals in Antarctica.</title>
        <authorList>
            <person name="Novakova D."/>
            <person name="Svec P."/>
            <person name="Kralova S."/>
            <person name="Kristofova L."/>
            <person name="Zeman M."/>
            <person name="Pantucek R."/>
            <person name="Maslanova I."/>
            <person name="Sedlacek I."/>
        </authorList>
    </citation>
    <scope>NUCLEOTIDE SEQUENCE [LARGE SCALE GENOMIC DNA]</scope>
    <source>
        <strain evidence="2 3">CCM 8849</strain>
    </source>
</reference>
<evidence type="ECO:0000313" key="2">
    <source>
        <dbReference type="EMBL" id="TIH10471.1"/>
    </source>
</evidence>
<dbReference type="OrthoDB" id="275336at2"/>
<keyword evidence="3" id="KW-1185">Reference proteome</keyword>
<dbReference type="InterPro" id="IPR000182">
    <property type="entry name" value="GNAT_dom"/>
</dbReference>
<accession>A0A4T2A5G0</accession>
<name>A0A4T2A5G0_9PSED</name>
<dbReference type="PROSITE" id="PS51186">
    <property type="entry name" value="GNAT"/>
    <property type="match status" value="1"/>
</dbReference>
<proteinExistence type="predicted"/>
<dbReference type="AlphaFoldDB" id="A0A4T2A5G0"/>
<protein>
    <submittedName>
        <fullName evidence="2">GNAT family N-acetyltransferase</fullName>
    </submittedName>
</protein>
<dbReference type="InterPro" id="IPR016181">
    <property type="entry name" value="Acyl_CoA_acyltransferase"/>
</dbReference>
<dbReference type="Gene3D" id="3.40.630.30">
    <property type="match status" value="1"/>
</dbReference>
<dbReference type="Proteomes" id="UP000307541">
    <property type="component" value="Unassembled WGS sequence"/>
</dbReference>
<dbReference type="GO" id="GO:0016747">
    <property type="term" value="F:acyltransferase activity, transferring groups other than amino-acyl groups"/>
    <property type="evidence" value="ECO:0007669"/>
    <property type="project" value="InterPro"/>
</dbReference>
<dbReference type="RefSeq" id="WP_136663755.1">
    <property type="nucleotide sequence ID" value="NZ_RFLV01000001.1"/>
</dbReference>
<evidence type="ECO:0000259" key="1">
    <source>
        <dbReference type="PROSITE" id="PS51186"/>
    </source>
</evidence>
<gene>
    <name evidence="2" type="ORF">D8779_07285</name>
</gene>